<name>A0A182V9D4_ANOME</name>
<dbReference type="AlphaFoldDB" id="A0A182V9D4"/>
<feature type="compositionally biased region" description="Gly residues" evidence="1">
    <location>
        <begin position="69"/>
        <end position="83"/>
    </location>
</feature>
<evidence type="ECO:0000256" key="1">
    <source>
        <dbReference type="SAM" id="MobiDB-lite"/>
    </source>
</evidence>
<accession>A0A182V9D4</accession>
<protein>
    <submittedName>
        <fullName evidence="2">Uncharacterized protein</fullName>
    </submittedName>
</protein>
<feature type="region of interest" description="Disordered" evidence="1">
    <location>
        <begin position="69"/>
        <end position="114"/>
    </location>
</feature>
<evidence type="ECO:0000313" key="3">
    <source>
        <dbReference type="Proteomes" id="UP000075903"/>
    </source>
</evidence>
<dbReference type="VEuPathDB" id="VectorBase:AMEM011090"/>
<proteinExistence type="predicted"/>
<dbReference type="VEuPathDB" id="VectorBase:AMEM21_013625"/>
<organism evidence="2 3">
    <name type="scientific">Anopheles merus</name>
    <name type="common">Mosquito</name>
    <dbReference type="NCBI Taxonomy" id="30066"/>
    <lineage>
        <taxon>Eukaryota</taxon>
        <taxon>Metazoa</taxon>
        <taxon>Ecdysozoa</taxon>
        <taxon>Arthropoda</taxon>
        <taxon>Hexapoda</taxon>
        <taxon>Insecta</taxon>
        <taxon>Pterygota</taxon>
        <taxon>Neoptera</taxon>
        <taxon>Endopterygota</taxon>
        <taxon>Diptera</taxon>
        <taxon>Nematocera</taxon>
        <taxon>Culicoidea</taxon>
        <taxon>Culicidae</taxon>
        <taxon>Anophelinae</taxon>
        <taxon>Anopheles</taxon>
    </lineage>
</organism>
<feature type="region of interest" description="Disordered" evidence="1">
    <location>
        <begin position="126"/>
        <end position="158"/>
    </location>
</feature>
<keyword evidence="3" id="KW-1185">Reference proteome</keyword>
<feature type="compositionally biased region" description="Low complexity" evidence="1">
    <location>
        <begin position="128"/>
        <end position="142"/>
    </location>
</feature>
<dbReference type="Proteomes" id="UP000075903">
    <property type="component" value="Unassembled WGS sequence"/>
</dbReference>
<sequence length="281" mass="29600">MVVSCMHVSECVLVFVLPPFDADIGSVRECRGAPVPRAVKQAAAARVRQRKAIAQRWCCCRAEARGGGGDGGGPVGGGVGASGVGTRDVTSKKGASMMYASGRSDRSRPGVRSVAGWEGEQAAEYHLQKQQPQQLPLPQRQQQRQRQRQGQRDGCVRASGIGGRAHANARLLAAVGTLALLAATSVMAVGGVSLTGPDTASVQISGASAASTRWTKATETGSDHRRVLRSLQNPGPKQTSLASPEEAQAYFPRGEQASAADHRYRGTFAIKPSWGRCIRAM</sequence>
<evidence type="ECO:0000313" key="2">
    <source>
        <dbReference type="EnsemblMetazoa" id="AMEM011090-PA"/>
    </source>
</evidence>
<reference evidence="2" key="1">
    <citation type="submission" date="2020-05" db="UniProtKB">
        <authorList>
            <consortium name="EnsemblMetazoa"/>
        </authorList>
    </citation>
    <scope>IDENTIFICATION</scope>
    <source>
        <strain evidence="2">MAF</strain>
    </source>
</reference>
<dbReference type="EnsemblMetazoa" id="AMEM011090-RA">
    <property type="protein sequence ID" value="AMEM011090-PA"/>
    <property type="gene ID" value="AMEM011090"/>
</dbReference>